<dbReference type="GO" id="GO:0006302">
    <property type="term" value="P:double-strand break repair"/>
    <property type="evidence" value="ECO:0007669"/>
    <property type="project" value="InterPro"/>
</dbReference>
<evidence type="ECO:0000256" key="4">
    <source>
        <dbReference type="ARBA" id="ARBA00022763"/>
    </source>
</evidence>
<dbReference type="GO" id="GO:0016887">
    <property type="term" value="F:ATP hydrolysis activity"/>
    <property type="evidence" value="ECO:0007669"/>
    <property type="project" value="InterPro"/>
</dbReference>
<dbReference type="KEGG" id="mic:Mic7113_4181"/>
<evidence type="ECO:0000313" key="12">
    <source>
        <dbReference type="EMBL" id="AFZ19882.1"/>
    </source>
</evidence>
<name>K9WK24_9CYAN</name>
<dbReference type="Pfam" id="PF13476">
    <property type="entry name" value="AAA_23"/>
    <property type="match status" value="1"/>
</dbReference>
<organism evidence="12 13">
    <name type="scientific">Allocoleopsis franciscana PCC 7113</name>
    <dbReference type="NCBI Taxonomy" id="1173027"/>
    <lineage>
        <taxon>Bacteria</taxon>
        <taxon>Bacillati</taxon>
        <taxon>Cyanobacteriota</taxon>
        <taxon>Cyanophyceae</taxon>
        <taxon>Coleofasciculales</taxon>
        <taxon>Coleofasciculaceae</taxon>
        <taxon>Allocoleopsis</taxon>
        <taxon>Allocoleopsis franciscana</taxon>
    </lineage>
</organism>
<dbReference type="FunFam" id="3.40.50.300:FF:000319">
    <property type="entry name" value="DNA repair protein RecN"/>
    <property type="match status" value="1"/>
</dbReference>
<evidence type="ECO:0000259" key="11">
    <source>
        <dbReference type="Pfam" id="PF13476"/>
    </source>
</evidence>
<keyword evidence="3" id="KW-0547">Nucleotide-binding</keyword>
<dbReference type="GO" id="GO:0005524">
    <property type="term" value="F:ATP binding"/>
    <property type="evidence" value="ECO:0007669"/>
    <property type="project" value="UniProtKB-KW"/>
</dbReference>
<feature type="coiled-coil region" evidence="9">
    <location>
        <begin position="326"/>
        <end position="370"/>
    </location>
</feature>
<protein>
    <recommendedName>
        <fullName evidence="2 8">DNA repair protein RecN</fullName>
    </recommendedName>
    <alternativeName>
        <fullName evidence="7 8">Recombination protein N</fullName>
    </alternativeName>
</protein>
<proteinExistence type="inferred from homology"/>
<evidence type="ECO:0000256" key="2">
    <source>
        <dbReference type="ARBA" id="ARBA00021315"/>
    </source>
</evidence>
<feature type="coiled-coil region" evidence="9">
    <location>
        <begin position="168"/>
        <end position="233"/>
    </location>
</feature>
<dbReference type="PIRSF" id="PIRSF003128">
    <property type="entry name" value="RecN"/>
    <property type="match status" value="1"/>
</dbReference>
<comment type="similarity">
    <text evidence="1 8">Belongs to the RecN family.</text>
</comment>
<dbReference type="CDD" id="cd03241">
    <property type="entry name" value="ABC_RecN"/>
    <property type="match status" value="2"/>
</dbReference>
<keyword evidence="13" id="KW-1185">Reference proteome</keyword>
<keyword evidence="5" id="KW-0067">ATP-binding</keyword>
<dbReference type="EMBL" id="CP003630">
    <property type="protein sequence ID" value="AFZ19882.1"/>
    <property type="molecule type" value="Genomic_DNA"/>
</dbReference>
<evidence type="ECO:0000256" key="7">
    <source>
        <dbReference type="ARBA" id="ARBA00033408"/>
    </source>
</evidence>
<gene>
    <name evidence="12" type="ORF">Mic7113_4181</name>
</gene>
<dbReference type="AlphaFoldDB" id="K9WK24"/>
<dbReference type="STRING" id="1173027.Mic7113_4181"/>
<dbReference type="GO" id="GO:0009432">
    <property type="term" value="P:SOS response"/>
    <property type="evidence" value="ECO:0007669"/>
    <property type="project" value="TreeGrafter"/>
</dbReference>
<dbReference type="InterPro" id="IPR004604">
    <property type="entry name" value="DNA_recomb/repair_RecN"/>
</dbReference>
<comment type="function">
    <text evidence="8">May be involved in recombinational repair of damaged DNA.</text>
</comment>
<dbReference type="PANTHER" id="PTHR11059">
    <property type="entry name" value="DNA REPAIR PROTEIN RECN"/>
    <property type="match status" value="1"/>
</dbReference>
<evidence type="ECO:0000313" key="13">
    <source>
        <dbReference type="Proteomes" id="UP000010471"/>
    </source>
</evidence>
<dbReference type="NCBIfam" id="TIGR00634">
    <property type="entry name" value="recN"/>
    <property type="match status" value="1"/>
</dbReference>
<dbReference type="RefSeq" id="WP_015184018.1">
    <property type="nucleotide sequence ID" value="NC_019738.1"/>
</dbReference>
<keyword evidence="9" id="KW-0175">Coiled coil</keyword>
<evidence type="ECO:0000256" key="6">
    <source>
        <dbReference type="ARBA" id="ARBA00023204"/>
    </source>
</evidence>
<feature type="region of interest" description="Disordered" evidence="10">
    <location>
        <begin position="520"/>
        <end position="544"/>
    </location>
</feature>
<evidence type="ECO:0000256" key="3">
    <source>
        <dbReference type="ARBA" id="ARBA00022741"/>
    </source>
</evidence>
<dbReference type="OrthoDB" id="9806954at2"/>
<dbReference type="InterPro" id="IPR038729">
    <property type="entry name" value="Rad50/SbcC_AAA"/>
</dbReference>
<dbReference type="InterPro" id="IPR027417">
    <property type="entry name" value="P-loop_NTPase"/>
</dbReference>
<keyword evidence="4 8" id="KW-0227">DNA damage</keyword>
<accession>K9WK24</accession>
<dbReference type="GO" id="GO:0006310">
    <property type="term" value="P:DNA recombination"/>
    <property type="evidence" value="ECO:0007669"/>
    <property type="project" value="InterPro"/>
</dbReference>
<reference evidence="12 13" key="1">
    <citation type="submission" date="2012-06" db="EMBL/GenBank/DDBJ databases">
        <title>Finished chromosome of genome of Microcoleus sp. PCC 7113.</title>
        <authorList>
            <consortium name="US DOE Joint Genome Institute"/>
            <person name="Gugger M."/>
            <person name="Coursin T."/>
            <person name="Rippka R."/>
            <person name="Tandeau De Marsac N."/>
            <person name="Huntemann M."/>
            <person name="Wei C.-L."/>
            <person name="Han J."/>
            <person name="Detter J.C."/>
            <person name="Han C."/>
            <person name="Tapia R."/>
            <person name="Chen A."/>
            <person name="Kyrpides N."/>
            <person name="Mavromatis K."/>
            <person name="Markowitz V."/>
            <person name="Szeto E."/>
            <person name="Ivanova N."/>
            <person name="Pagani I."/>
            <person name="Pati A."/>
            <person name="Goodwin L."/>
            <person name="Nordberg H.P."/>
            <person name="Cantor M.N."/>
            <person name="Hua S.X."/>
            <person name="Woyke T."/>
            <person name="Kerfeld C.A."/>
        </authorList>
    </citation>
    <scope>NUCLEOTIDE SEQUENCE [LARGE SCALE GENOMIC DNA]</scope>
    <source>
        <strain evidence="12 13">PCC 7113</strain>
    </source>
</reference>
<evidence type="ECO:0000256" key="5">
    <source>
        <dbReference type="ARBA" id="ARBA00022840"/>
    </source>
</evidence>
<sequence length="600" mass="66733">MLLALRIQNFALIDQLELEFGTGLTVLTGETGAGKSIILDAIDVALGGKVSQRIIRTGTERAMVEATFRADAALVAWLNEQEIDLLDEADLVCSREIAVTPGNIRARSRVNGVLVNRALMERLRERLVEITAQGQTVSLMAASHQRGLLDLYGGSSLLQQRDQVAAAYMTCQEAAQALERRRQSEQQRLQRLDWLEYQTQELKAANLKEADELEQLEQERQRLSHVVDLQQQSYQAYQALYQNESGTAAADLLGEAEATLNDMVRFDAQLQPLLDMVSAALAQVVEASHQINAYGDGLESDPERLLSVEERIQALKQICRKYGPTLTEAIAHYEKLQAELAELSGEGQSLEELENTYNQCQEKLTNLCHQLTHFRQKAAEELEQRLVEELKPLAMKKVQFQVKISQIPPTASGADQVAFYFSPNPGEPLQPLSATASGGEMSRFLLALKACFSMTNDAGRTLIFDEIDVGVSGRVAQAIAEKLHHLSQRHQVLCVTHQPLIAAMADRHFRVDKQVIDQPLSHSLKPSASRKRNSQAMPELDDPLFNDELTDRRTVVRVSLLDTHGTRREEIAQLAGGHSAQEAMTFAESLLAKARDSRQN</sequence>
<evidence type="ECO:0000256" key="9">
    <source>
        <dbReference type="SAM" id="Coils"/>
    </source>
</evidence>
<evidence type="ECO:0000256" key="1">
    <source>
        <dbReference type="ARBA" id="ARBA00009441"/>
    </source>
</evidence>
<evidence type="ECO:0000256" key="8">
    <source>
        <dbReference type="PIRNR" id="PIRNR003128"/>
    </source>
</evidence>
<dbReference type="Proteomes" id="UP000010471">
    <property type="component" value="Chromosome"/>
</dbReference>
<dbReference type="eggNOG" id="COG0497">
    <property type="taxonomic scope" value="Bacteria"/>
</dbReference>
<evidence type="ECO:0000256" key="10">
    <source>
        <dbReference type="SAM" id="MobiDB-lite"/>
    </source>
</evidence>
<dbReference type="SUPFAM" id="SSF52540">
    <property type="entry name" value="P-loop containing nucleoside triphosphate hydrolases"/>
    <property type="match status" value="1"/>
</dbReference>
<dbReference type="GO" id="GO:0043590">
    <property type="term" value="C:bacterial nucleoid"/>
    <property type="evidence" value="ECO:0007669"/>
    <property type="project" value="TreeGrafter"/>
</dbReference>
<keyword evidence="6 8" id="KW-0234">DNA repair</keyword>
<feature type="domain" description="Rad50/SbcC-type AAA" evidence="11">
    <location>
        <begin position="5"/>
        <end position="237"/>
    </location>
</feature>
<dbReference type="Gene3D" id="3.40.50.300">
    <property type="entry name" value="P-loop containing nucleotide triphosphate hydrolases"/>
    <property type="match status" value="2"/>
</dbReference>
<dbReference type="PANTHER" id="PTHR11059:SF0">
    <property type="entry name" value="DNA REPAIR PROTEIN RECN"/>
    <property type="match status" value="1"/>
</dbReference>
<dbReference type="PATRIC" id="fig|1173027.3.peg.4616"/>
<dbReference type="HOGENOM" id="CLU_018297_3_1_3"/>